<proteinExistence type="predicted"/>
<dbReference type="Pfam" id="PF13468">
    <property type="entry name" value="Glyoxalase_3"/>
    <property type="match status" value="1"/>
</dbReference>
<dbReference type="EMBL" id="CAEZSR010000029">
    <property type="protein sequence ID" value="CAB4551460.1"/>
    <property type="molecule type" value="Genomic_DNA"/>
</dbReference>
<dbReference type="GO" id="GO:0004493">
    <property type="term" value="F:methylmalonyl-CoA epimerase activity"/>
    <property type="evidence" value="ECO:0007669"/>
    <property type="project" value="TreeGrafter"/>
</dbReference>
<sequence>MIRLRQVALVARDLELTTDFLRHVLDVDVCFRDPGVAEFGLHNALLLVGDQFLEVVAPTRPATTAGRLLDKRGVDCTGYMAIYEVDDLDRREEHLTASGVRVVWRGDLPDIRGRHLHPSDVGGTLVSIDQPVPNGAWRWGGPSWPAHVHTDTRVVTGIAGVRIGANDPAAMRARWSELGLDHAVSFHPAGEHGEGIDALDLVATDRARAGEVQLVDGFAVHFV</sequence>
<dbReference type="GO" id="GO:0046872">
    <property type="term" value="F:metal ion binding"/>
    <property type="evidence" value="ECO:0007669"/>
    <property type="project" value="UniProtKB-KW"/>
</dbReference>
<dbReference type="AlphaFoldDB" id="A0A6J6CIZ3"/>
<dbReference type="InterPro" id="IPR051785">
    <property type="entry name" value="MMCE/EMCE_epimerase"/>
</dbReference>
<evidence type="ECO:0000256" key="1">
    <source>
        <dbReference type="ARBA" id="ARBA00022723"/>
    </source>
</evidence>
<dbReference type="PROSITE" id="PS51819">
    <property type="entry name" value="VOC"/>
    <property type="match status" value="1"/>
</dbReference>
<accession>A0A6J6CIZ3</accession>
<dbReference type="PANTHER" id="PTHR43048">
    <property type="entry name" value="METHYLMALONYL-COA EPIMERASE"/>
    <property type="match status" value="1"/>
</dbReference>
<dbReference type="Gene3D" id="3.10.180.10">
    <property type="entry name" value="2,3-Dihydroxybiphenyl 1,2-Dioxygenase, domain 1"/>
    <property type="match status" value="1"/>
</dbReference>
<dbReference type="PANTHER" id="PTHR43048:SF4">
    <property type="entry name" value="RING-CLEAVING DIOXYGENASE-RELATED"/>
    <property type="match status" value="1"/>
</dbReference>
<evidence type="ECO:0000259" key="2">
    <source>
        <dbReference type="PROSITE" id="PS51819"/>
    </source>
</evidence>
<protein>
    <submittedName>
        <fullName evidence="3">Unannotated protein</fullName>
    </submittedName>
</protein>
<dbReference type="GO" id="GO:0046491">
    <property type="term" value="P:L-methylmalonyl-CoA metabolic process"/>
    <property type="evidence" value="ECO:0007669"/>
    <property type="project" value="TreeGrafter"/>
</dbReference>
<dbReference type="InterPro" id="IPR029068">
    <property type="entry name" value="Glyas_Bleomycin-R_OHBP_Dase"/>
</dbReference>
<dbReference type="InterPro" id="IPR037523">
    <property type="entry name" value="VOC_core"/>
</dbReference>
<name>A0A6J6CIZ3_9ZZZZ</name>
<dbReference type="InterPro" id="IPR025870">
    <property type="entry name" value="Glyoxalase-like_dom"/>
</dbReference>
<feature type="domain" description="VOC" evidence="2">
    <location>
        <begin position="3"/>
        <end position="131"/>
    </location>
</feature>
<evidence type="ECO:0000313" key="3">
    <source>
        <dbReference type="EMBL" id="CAB4551460.1"/>
    </source>
</evidence>
<gene>
    <name evidence="3" type="ORF">UFOPK1493_01094</name>
</gene>
<reference evidence="3" key="1">
    <citation type="submission" date="2020-05" db="EMBL/GenBank/DDBJ databases">
        <authorList>
            <person name="Chiriac C."/>
            <person name="Salcher M."/>
            <person name="Ghai R."/>
            <person name="Kavagutti S V."/>
        </authorList>
    </citation>
    <scope>NUCLEOTIDE SEQUENCE</scope>
</reference>
<keyword evidence="1" id="KW-0479">Metal-binding</keyword>
<dbReference type="SUPFAM" id="SSF54593">
    <property type="entry name" value="Glyoxalase/Bleomycin resistance protein/Dihydroxybiphenyl dioxygenase"/>
    <property type="match status" value="1"/>
</dbReference>
<organism evidence="3">
    <name type="scientific">freshwater metagenome</name>
    <dbReference type="NCBI Taxonomy" id="449393"/>
    <lineage>
        <taxon>unclassified sequences</taxon>
        <taxon>metagenomes</taxon>
        <taxon>ecological metagenomes</taxon>
    </lineage>
</organism>